<feature type="domain" description="Calcineurin-like phosphoesterase" evidence="2">
    <location>
        <begin position="247"/>
        <end position="499"/>
    </location>
</feature>
<dbReference type="InterPro" id="IPR004843">
    <property type="entry name" value="Calcineurin-like_PHP"/>
</dbReference>
<feature type="region of interest" description="Disordered" evidence="1">
    <location>
        <begin position="576"/>
        <end position="736"/>
    </location>
</feature>
<feature type="compositionally biased region" description="Basic and acidic residues" evidence="1">
    <location>
        <begin position="648"/>
        <end position="683"/>
    </location>
</feature>
<dbReference type="InterPro" id="IPR029052">
    <property type="entry name" value="Metallo-depent_PP-like"/>
</dbReference>
<dbReference type="GO" id="GO:0005737">
    <property type="term" value="C:cytoplasm"/>
    <property type="evidence" value="ECO:0007669"/>
    <property type="project" value="TreeGrafter"/>
</dbReference>
<evidence type="ECO:0000259" key="2">
    <source>
        <dbReference type="Pfam" id="PF00149"/>
    </source>
</evidence>
<protein>
    <submittedName>
        <fullName evidence="3">CIC11C00000002905</fullName>
    </submittedName>
</protein>
<dbReference type="AlphaFoldDB" id="A0A1L0BA56"/>
<feature type="compositionally biased region" description="Basic and acidic residues" evidence="1">
    <location>
        <begin position="703"/>
        <end position="720"/>
    </location>
</feature>
<keyword evidence="4" id="KW-1185">Reference proteome</keyword>
<reference evidence="3 4" key="1">
    <citation type="submission" date="2016-10" db="EMBL/GenBank/DDBJ databases">
        <authorList>
            <person name="de Groot N.N."/>
        </authorList>
    </citation>
    <scope>NUCLEOTIDE SEQUENCE [LARGE SCALE GENOMIC DNA]</scope>
    <source>
        <strain evidence="3 4">CBS 141442</strain>
    </source>
</reference>
<dbReference type="GO" id="GO:0004721">
    <property type="term" value="F:phosphoprotein phosphatase activity"/>
    <property type="evidence" value="ECO:0007669"/>
    <property type="project" value="TreeGrafter"/>
</dbReference>
<evidence type="ECO:0000313" key="3">
    <source>
        <dbReference type="EMBL" id="SGZ46364.1"/>
    </source>
</evidence>
<dbReference type="EMBL" id="LT635756">
    <property type="protein sequence ID" value="SGZ46364.1"/>
    <property type="molecule type" value="Genomic_DNA"/>
</dbReference>
<sequence length="736" mass="83476">MVKSYLNLLVRNRKIHLLVFVVFLLSAAFHTMVRQGVALDYSTYDPHSSELTYQSISETIHSTLLVTDVRIQRCVRGFSCSAPANTEPGFWVKVPTKLNLYPTSIHLFNYYLYVEKTKGAEAKRYVVNIQFTSKNEPPSSKVELKWLSHKVGSQSFIWIGYMETLDFEAPLIRDVNVLYGKHDMSDARDHWKFSPTPIQLPFQQSIHPMLSTLIVAVNEELAIFTADQEFDNYLKKNEVFVNVDPGFKIIQISDMHIGQDSALCEAEDGKTGPTGRNCKFDINTLRFLEDVLKNEEDIKLVIFTGDIIDYSRVKHFESAILKALAPVLRAKIPFIFTFGDSDHEWSKPQSKINILNFISSLPRCYNKRPGDLNHRLHGLTNGNLNVYQVPPLGGQETFDYKTMKLDQPSAVITYLDSEEMYVDETQSTYIYRLSQTMKDVNFKLLFIHNPLPNFRPSGRVKLIGGYNEKHRIHTKTSSQFLSDVKDCGYRAVCVGHEHENDNCLWDDKDGKEILLCYSSVAGESANTRIDPNFERRLRVFDIRFDAQEIYSWKRKKGADQKSLTFDSQLIFKVESPGSSFVEDNQDEKQEEKQEKLKDKKPKLKASDHAPIGDSKAPAKDLNEKVSSNPPKKTVKPSKDVTKGVANKDSADEPTKEVPDEGEKEVEPVKEAVKPKVNKVKAEEDTTPEEPVANAVDEEEAIAEEEKAAAEQEAAVEKEASVDDAVDEPVVDEKAAQ</sequence>
<dbReference type="SUPFAM" id="SSF56300">
    <property type="entry name" value="Metallo-dependent phosphatases"/>
    <property type="match status" value="1"/>
</dbReference>
<proteinExistence type="predicted"/>
<evidence type="ECO:0000256" key="1">
    <source>
        <dbReference type="SAM" id="MobiDB-lite"/>
    </source>
</evidence>
<feature type="compositionally biased region" description="Basic and acidic residues" evidence="1">
    <location>
        <begin position="586"/>
        <end position="597"/>
    </location>
</feature>
<evidence type="ECO:0000313" key="4">
    <source>
        <dbReference type="Proteomes" id="UP000182334"/>
    </source>
</evidence>
<dbReference type="PANTHER" id="PTHR32440">
    <property type="entry name" value="PHOSPHATASE DCR2-RELATED-RELATED"/>
    <property type="match status" value="1"/>
</dbReference>
<dbReference type="OrthoDB" id="783096at2759"/>
<name>A0A1L0BA56_9ASCO</name>
<dbReference type="Proteomes" id="UP000182334">
    <property type="component" value="Chromosome I"/>
</dbReference>
<dbReference type="PANTHER" id="PTHR32440:SF0">
    <property type="entry name" value="PHOSPHATASE DCR2-RELATED"/>
    <property type="match status" value="1"/>
</dbReference>
<dbReference type="Pfam" id="PF00149">
    <property type="entry name" value="Metallophos"/>
    <property type="match status" value="1"/>
</dbReference>
<dbReference type="STRING" id="45354.A0A1L0BA56"/>
<organism evidence="3 4">
    <name type="scientific">Sungouiella intermedia</name>
    <dbReference type="NCBI Taxonomy" id="45354"/>
    <lineage>
        <taxon>Eukaryota</taxon>
        <taxon>Fungi</taxon>
        <taxon>Dikarya</taxon>
        <taxon>Ascomycota</taxon>
        <taxon>Saccharomycotina</taxon>
        <taxon>Pichiomycetes</taxon>
        <taxon>Metschnikowiaceae</taxon>
        <taxon>Sungouiella</taxon>
    </lineage>
</organism>
<dbReference type="Gene3D" id="3.60.21.10">
    <property type="match status" value="1"/>
</dbReference>
<accession>A0A1L0BA56</accession>
<gene>
    <name evidence="3" type="ORF">SAMEA4029010_CIC11G00000002905</name>
</gene>